<dbReference type="Proteomes" id="UP000678393">
    <property type="component" value="Unassembled WGS sequence"/>
</dbReference>
<evidence type="ECO:0000313" key="3">
    <source>
        <dbReference type="Proteomes" id="UP000678393"/>
    </source>
</evidence>
<feature type="compositionally biased region" description="Basic and acidic residues" evidence="1">
    <location>
        <begin position="960"/>
        <end position="969"/>
    </location>
</feature>
<organism evidence="2 3">
    <name type="scientific">Candidula unifasciata</name>
    <dbReference type="NCBI Taxonomy" id="100452"/>
    <lineage>
        <taxon>Eukaryota</taxon>
        <taxon>Metazoa</taxon>
        <taxon>Spiralia</taxon>
        <taxon>Lophotrochozoa</taxon>
        <taxon>Mollusca</taxon>
        <taxon>Gastropoda</taxon>
        <taxon>Heterobranchia</taxon>
        <taxon>Euthyneura</taxon>
        <taxon>Panpulmonata</taxon>
        <taxon>Eupulmonata</taxon>
        <taxon>Stylommatophora</taxon>
        <taxon>Helicina</taxon>
        <taxon>Helicoidea</taxon>
        <taxon>Geomitridae</taxon>
        <taxon>Candidula</taxon>
    </lineage>
</organism>
<evidence type="ECO:0000313" key="2">
    <source>
        <dbReference type="EMBL" id="CAG5117665.1"/>
    </source>
</evidence>
<reference evidence="2" key="1">
    <citation type="submission" date="2021-04" db="EMBL/GenBank/DDBJ databases">
        <authorList>
            <consortium name="Molecular Ecology Group"/>
        </authorList>
    </citation>
    <scope>NUCLEOTIDE SEQUENCE</scope>
</reference>
<comment type="caution">
    <text evidence="2">The sequence shown here is derived from an EMBL/GenBank/DDBJ whole genome shotgun (WGS) entry which is preliminary data.</text>
</comment>
<feature type="region of interest" description="Disordered" evidence="1">
    <location>
        <begin position="861"/>
        <end position="905"/>
    </location>
</feature>
<feature type="compositionally biased region" description="Basic residues" evidence="1">
    <location>
        <begin position="874"/>
        <end position="886"/>
    </location>
</feature>
<dbReference type="AlphaFoldDB" id="A0A8S3YQD8"/>
<feature type="non-terminal residue" evidence="2">
    <location>
        <position position="1"/>
    </location>
</feature>
<keyword evidence="3" id="KW-1185">Reference proteome</keyword>
<feature type="region of interest" description="Disordered" evidence="1">
    <location>
        <begin position="933"/>
        <end position="969"/>
    </location>
</feature>
<protein>
    <submittedName>
        <fullName evidence="2">Uncharacterized protein</fullName>
    </submittedName>
</protein>
<sequence>LSCFSRSCEKWESRERVKKLAEEYHFRLIQHKLRQAILKGSMAPRGSCQDLESSSELSGRNGGGGHDGCSHAQKILLQEVKEGNCVYVENSCVDTHDNRGNPSRTHTLDQSYEVDNGQRILQVQESSLSFSDRYSLVDSGDVMRKCSFGIIHEEVELSLKKHHHQMTSEAAETTEQGDSYLKENELMIVDSAGDDDVDSAYPLETAETHLYKVMPEVNTKGKNRQMIVDSAGGDAVDMEHQLETAETHMLQVAPEVSTKENRQMVVDSAGGDELDTTYILETAESRIYKVAPEVSTKENRQMVVDSARCDDLDSTYILETAGTRIYQSTSVNSDKVEHWVGGQLSKIKEKVRLRPTKLDNSGFHVSPPSCNISTEHSLDDSAFFRQMMTNIKPPMFPRKPKQLSDPSVNNIPCTDLTVGNIVTEKNKAVSSRNFSDSGTLQSQFAFPCAAEWTNRPSVTSGADVDGEAQDKLVKSGDGPYSGDIPNKQLIKTNQKNKYDLNKEVCLFHKGQTAVNKILEEQSMKSNDDFVLVLTREDYDTAVKMDNFRAAVNKDTFEVKMLKDNFKAAISKETMKDTMNHEAVHGSSNSLDHVDNTCGFVNVEQLCDKRKKVNGRDFVTEACQTSITDIYPKSGLAAGSDSDSDFWVKTKLRTIQKKIQRRRSRLAYSVSSDESTDDEEFSLSQKLSTEIRHIGNHGKTCRHVSDRSTECLEENLHLMSSRRLSNHSQNSGAADNRPGKTEQNTNELQHFATDGDNWTERQRKSMTESCFEKKQLKNRNPNLSPKQANSNAKQHHDDFNYPNCERNPKVTSSKTLCPNMRVLQHHIAKSHKKKSSSNRSAAVSADCTDNLNIENGSLKSVNLSEMSANEQSTSKKSHHSILRRPRNKSTNVPDLGKPSINNFLPSQTSVSRSKFSLGHDSKVSDRVISFQDISESETEIPDSEKGMKPLKQTRQSSGRSLQREESPDSTDEIVKIWLERENFAERVSLDSSRPVDQQSITSKVMEIQSIRSEKSNPSGLHRFHIPWERCRGGCTAKLNVSVGASAVHRITSTTTDPTSGFTETLLDETIHTYNLRSSMHLE</sequence>
<evidence type="ECO:0000256" key="1">
    <source>
        <dbReference type="SAM" id="MobiDB-lite"/>
    </source>
</evidence>
<feature type="region of interest" description="Disordered" evidence="1">
    <location>
        <begin position="719"/>
        <end position="742"/>
    </location>
</feature>
<feature type="compositionally biased region" description="Polar residues" evidence="1">
    <location>
        <begin position="777"/>
        <end position="791"/>
    </location>
</feature>
<proteinExistence type="predicted"/>
<name>A0A8S3YQD8_9EUPU</name>
<gene>
    <name evidence="2" type="ORF">CUNI_LOCUS3223</name>
</gene>
<feature type="region of interest" description="Disordered" evidence="1">
    <location>
        <begin position="767"/>
        <end position="806"/>
    </location>
</feature>
<feature type="compositionally biased region" description="Polar residues" evidence="1">
    <location>
        <begin position="721"/>
        <end position="732"/>
    </location>
</feature>
<feature type="compositionally biased region" description="Polar residues" evidence="1">
    <location>
        <begin position="861"/>
        <end position="873"/>
    </location>
</feature>
<dbReference type="EMBL" id="CAJHNH020000435">
    <property type="protein sequence ID" value="CAG5117665.1"/>
    <property type="molecule type" value="Genomic_DNA"/>
</dbReference>
<accession>A0A8S3YQD8</accession>